<dbReference type="RefSeq" id="XP_001791941.1">
    <property type="nucleotide sequence ID" value="XM_001791889.1"/>
</dbReference>
<feature type="region of interest" description="Disordered" evidence="1">
    <location>
        <begin position="297"/>
        <end position="338"/>
    </location>
</feature>
<dbReference type="SMART" id="SM00382">
    <property type="entry name" value="AAA"/>
    <property type="match status" value="1"/>
</dbReference>
<feature type="compositionally biased region" description="Low complexity" evidence="1">
    <location>
        <begin position="36"/>
        <end position="45"/>
    </location>
</feature>
<feature type="domain" description="AAA+ ATPase" evidence="2">
    <location>
        <begin position="187"/>
        <end position="383"/>
    </location>
</feature>
<feature type="compositionally biased region" description="Basic and acidic residues" evidence="1">
    <location>
        <begin position="499"/>
        <end position="508"/>
    </location>
</feature>
<organism evidence="3 4">
    <name type="scientific">Phaeosphaeria nodorum (strain SN15 / ATCC MYA-4574 / FGSC 10173)</name>
    <name type="common">Glume blotch fungus</name>
    <name type="synonym">Parastagonospora nodorum</name>
    <dbReference type="NCBI Taxonomy" id="321614"/>
    <lineage>
        <taxon>Eukaryota</taxon>
        <taxon>Fungi</taxon>
        <taxon>Dikarya</taxon>
        <taxon>Ascomycota</taxon>
        <taxon>Pezizomycotina</taxon>
        <taxon>Dothideomycetes</taxon>
        <taxon>Pleosporomycetidae</taxon>
        <taxon>Pleosporales</taxon>
        <taxon>Pleosporineae</taxon>
        <taxon>Phaeosphaeriaceae</taxon>
        <taxon>Parastagonospora</taxon>
    </lineage>
</organism>
<dbReference type="GO" id="GO:0005759">
    <property type="term" value="C:mitochondrial matrix"/>
    <property type="evidence" value="ECO:0000318"/>
    <property type="project" value="GO_Central"/>
</dbReference>
<name>Q0V3W8_PHANO</name>
<dbReference type="InterPro" id="IPR003593">
    <property type="entry name" value="AAA+_ATPase"/>
</dbReference>
<accession>Q0V3W8</accession>
<dbReference type="EMBL" id="CH445326">
    <property type="protein sequence ID" value="EAT90945.2"/>
    <property type="molecule type" value="Genomic_DNA"/>
</dbReference>
<feature type="compositionally biased region" description="Polar residues" evidence="1">
    <location>
        <begin position="47"/>
        <end position="58"/>
    </location>
</feature>
<dbReference type="Pfam" id="PF07724">
    <property type="entry name" value="AAA_2"/>
    <property type="match status" value="1"/>
</dbReference>
<dbReference type="KEGG" id="pno:SNOG_01296"/>
<dbReference type="InterPro" id="IPR050052">
    <property type="entry name" value="ATP-dep_Clp_protease_ClpX"/>
</dbReference>
<evidence type="ECO:0000313" key="3">
    <source>
        <dbReference type="EMBL" id="EAT90945.2"/>
    </source>
</evidence>
<dbReference type="GO" id="GO:0016887">
    <property type="term" value="F:ATP hydrolysis activity"/>
    <property type="evidence" value="ECO:0000318"/>
    <property type="project" value="GO_Central"/>
</dbReference>
<dbReference type="GO" id="GO:0051603">
    <property type="term" value="P:proteolysis involved in protein catabolic process"/>
    <property type="evidence" value="ECO:0000318"/>
    <property type="project" value="GO_Central"/>
</dbReference>
<dbReference type="PANTHER" id="PTHR48102">
    <property type="entry name" value="ATP-DEPENDENT CLP PROTEASE ATP-BINDING SUBUNIT CLPX-LIKE, MITOCHONDRIAL-RELATED"/>
    <property type="match status" value="1"/>
</dbReference>
<dbReference type="InParanoid" id="Q0V3W8"/>
<evidence type="ECO:0000256" key="1">
    <source>
        <dbReference type="SAM" id="MobiDB-lite"/>
    </source>
</evidence>
<evidence type="ECO:0000259" key="2">
    <source>
        <dbReference type="SMART" id="SM00382"/>
    </source>
</evidence>
<dbReference type="FunCoup" id="Q0V3W8">
    <property type="interactions" value="615"/>
</dbReference>
<gene>
    <name evidence="3" type="ORF">SNOG_01296</name>
</gene>
<dbReference type="VEuPathDB" id="FungiDB:JI435_012960"/>
<dbReference type="HOGENOM" id="CLU_014218_1_2_1"/>
<dbReference type="InterPro" id="IPR027417">
    <property type="entry name" value="P-loop_NTPase"/>
</dbReference>
<dbReference type="AlphaFoldDB" id="Q0V3W8"/>
<dbReference type="STRING" id="321614.Q0V3W8"/>
<dbReference type="GeneID" id="5968786"/>
<dbReference type="eggNOG" id="KOG0745">
    <property type="taxonomic scope" value="Eukaryota"/>
</dbReference>
<feature type="region of interest" description="Disordered" evidence="1">
    <location>
        <begin position="36"/>
        <end position="74"/>
    </location>
</feature>
<evidence type="ECO:0000313" key="4">
    <source>
        <dbReference type="Proteomes" id="UP000001055"/>
    </source>
</evidence>
<dbReference type="PANTHER" id="PTHR48102:SF7">
    <property type="entry name" value="ATP-DEPENDENT CLP PROTEASE ATP-BINDING SUBUNIT CLPX-LIKE, MITOCHONDRIAL"/>
    <property type="match status" value="1"/>
</dbReference>
<reference evidence="4" key="1">
    <citation type="journal article" date="2007" name="Plant Cell">
        <title>Dothideomycete-plant interactions illuminated by genome sequencing and EST analysis of the wheat pathogen Stagonospora nodorum.</title>
        <authorList>
            <person name="Hane J.K."/>
            <person name="Lowe R.G."/>
            <person name="Solomon P.S."/>
            <person name="Tan K.C."/>
            <person name="Schoch C.L."/>
            <person name="Spatafora J.W."/>
            <person name="Crous P.W."/>
            <person name="Kodira C."/>
            <person name="Birren B.W."/>
            <person name="Galagan J.E."/>
            <person name="Torriani S.F."/>
            <person name="McDonald B.A."/>
            <person name="Oliver R.P."/>
        </authorList>
    </citation>
    <scope>NUCLEOTIDE SEQUENCE [LARGE SCALE GENOMIC DNA]</scope>
    <source>
        <strain evidence="4">SN15 / ATCC MYA-4574 / FGSC 10173</strain>
    </source>
</reference>
<sequence>MIVRRTLLRAVHPQARASYLALYSYSRRFSARSSVHSSYSRSDFSGQGFSSSYETDQPTKGPLGGTSKVGQSHVTPKALRQHLDQFVVDQDRAKVVLSVAVHEHYLRNQENQRRKDEAARLEAQAQRREQFSRHAVEDEYPGQQSTVDVYGHSEAQYNQPSVFGSSSPFHPKPEQLLDTTEHEVQLEKSNVMILGPTGVGKTLMCKTLAKTLGVPIAMSDCTTFTQAGYIGDDVESCVARLLSAANYDIEAAEQGIIVLDEIDKIAGAKIAYGKDVGGEGVQQALLKIIEGTTVQVQAKPERSAGKGPGGSTGRGSPYDGPGSGESRSPPGPPGGKGEVFNVRTDNILFICTGAFANLHKIIVDRKAMGGMGFGASIRTSNAHAAADGVMLKGADALRFNEGHTVLLAALDEEALVRVLTEPKDSLVRQEVYKFSLRDIELQFTQPALRKIAQKSLGTTVKHILVTQDAALLKCAPLYFHRGQEVAFQTTLAQEEERWEEQLRRKEDTNSEQVSSFEEYRKAGAAGA</sequence>
<dbReference type="InterPro" id="IPR003959">
    <property type="entry name" value="ATPase_AAA_core"/>
</dbReference>
<dbReference type="Proteomes" id="UP000001055">
    <property type="component" value="Unassembled WGS sequence"/>
</dbReference>
<feature type="region of interest" description="Disordered" evidence="1">
    <location>
        <begin position="498"/>
        <end position="527"/>
    </location>
</feature>
<dbReference type="GO" id="GO:0005524">
    <property type="term" value="F:ATP binding"/>
    <property type="evidence" value="ECO:0000318"/>
    <property type="project" value="GO_Central"/>
</dbReference>
<protein>
    <recommendedName>
        <fullName evidence="2">AAA+ ATPase domain-containing protein</fullName>
    </recommendedName>
</protein>
<proteinExistence type="predicted"/>
<dbReference type="Gene3D" id="3.40.50.300">
    <property type="entry name" value="P-loop containing nucleotide triphosphate hydrolases"/>
    <property type="match status" value="1"/>
</dbReference>
<dbReference type="SUPFAM" id="SSF52540">
    <property type="entry name" value="P-loop containing nucleoside triphosphate hydrolases"/>
    <property type="match status" value="1"/>
</dbReference>